<dbReference type="Gene3D" id="6.10.250.1710">
    <property type="match status" value="1"/>
</dbReference>
<dbReference type="PANTHER" id="PTHR22761">
    <property type="entry name" value="CHARGED MULTIVESICULAR BODY PROTEIN"/>
    <property type="match status" value="1"/>
</dbReference>
<comment type="caution">
    <text evidence="1">The sequence shown here is derived from an EMBL/GenBank/DDBJ whole genome shotgun (WGS) entry which is preliminary data.</text>
</comment>
<dbReference type="InterPro" id="IPR005024">
    <property type="entry name" value="Snf7_fam"/>
</dbReference>
<protein>
    <recommendedName>
        <fullName evidence="3">Charged multivesicular body protein 4b</fullName>
    </recommendedName>
</protein>
<dbReference type="STRING" id="29655.A0A0K9PH81"/>
<gene>
    <name evidence="1" type="ORF">ZOSMA_240G00170</name>
</gene>
<evidence type="ECO:0000313" key="1">
    <source>
        <dbReference type="EMBL" id="KMZ68339.1"/>
    </source>
</evidence>
<dbReference type="GO" id="GO:0009898">
    <property type="term" value="C:cytoplasmic side of plasma membrane"/>
    <property type="evidence" value="ECO:0000318"/>
    <property type="project" value="GO_Central"/>
</dbReference>
<reference evidence="2" key="1">
    <citation type="journal article" date="2016" name="Nature">
        <title>The genome of the seagrass Zostera marina reveals angiosperm adaptation to the sea.</title>
        <authorList>
            <person name="Olsen J.L."/>
            <person name="Rouze P."/>
            <person name="Verhelst B."/>
            <person name="Lin Y.-C."/>
            <person name="Bayer T."/>
            <person name="Collen J."/>
            <person name="Dattolo E."/>
            <person name="De Paoli E."/>
            <person name="Dittami S."/>
            <person name="Maumus F."/>
            <person name="Michel G."/>
            <person name="Kersting A."/>
            <person name="Lauritano C."/>
            <person name="Lohaus R."/>
            <person name="Toepel M."/>
            <person name="Tonon T."/>
            <person name="Vanneste K."/>
            <person name="Amirebrahimi M."/>
            <person name="Brakel J."/>
            <person name="Bostroem C."/>
            <person name="Chovatia M."/>
            <person name="Grimwood J."/>
            <person name="Jenkins J.W."/>
            <person name="Jueterbock A."/>
            <person name="Mraz A."/>
            <person name="Stam W.T."/>
            <person name="Tice H."/>
            <person name="Bornberg-Bauer E."/>
            <person name="Green P.J."/>
            <person name="Pearson G.A."/>
            <person name="Procaccini G."/>
            <person name="Duarte C.M."/>
            <person name="Schmutz J."/>
            <person name="Reusch T.B.H."/>
            <person name="Van de Peer Y."/>
        </authorList>
    </citation>
    <scope>NUCLEOTIDE SEQUENCE [LARGE SCALE GENOMIC DNA]</scope>
    <source>
        <strain evidence="2">cv. Finnish</strain>
    </source>
</reference>
<dbReference type="GO" id="GO:0000815">
    <property type="term" value="C:ESCRT III complex"/>
    <property type="evidence" value="ECO:0000318"/>
    <property type="project" value="GO_Central"/>
</dbReference>
<dbReference type="GO" id="GO:0005771">
    <property type="term" value="C:multivesicular body"/>
    <property type="evidence" value="ECO:0000318"/>
    <property type="project" value="GO_Central"/>
</dbReference>
<name>A0A0K9PH81_ZOSMR</name>
<organism evidence="1 2">
    <name type="scientific">Zostera marina</name>
    <name type="common">Eelgrass</name>
    <dbReference type="NCBI Taxonomy" id="29655"/>
    <lineage>
        <taxon>Eukaryota</taxon>
        <taxon>Viridiplantae</taxon>
        <taxon>Streptophyta</taxon>
        <taxon>Embryophyta</taxon>
        <taxon>Tracheophyta</taxon>
        <taxon>Spermatophyta</taxon>
        <taxon>Magnoliopsida</taxon>
        <taxon>Liliopsida</taxon>
        <taxon>Zosteraceae</taxon>
        <taxon>Zostera</taxon>
    </lineage>
</organism>
<dbReference type="OrthoDB" id="5592979at2759"/>
<dbReference type="PANTHER" id="PTHR22761:SF56">
    <property type="entry name" value="OS11G0123500 PROTEIN"/>
    <property type="match status" value="1"/>
</dbReference>
<dbReference type="Proteomes" id="UP000036987">
    <property type="component" value="Unassembled WGS sequence"/>
</dbReference>
<sequence length="220" mass="24845">MSIFSRYFGKEKLNPTSALDTLDKMNETLDLLVKKENVLLKKASMEQEKAKDFSKAKNKRAAIQCLKKKKMYEHHVEQLGNYQLRIHDQMIMLEGVKATSDTVNALRDGASIMKQMNKETNIDNVDSIMDDINEQTDSMKQIQDALSVPIGAAADFDDDELEFELAELSEVEFADDLLKPPTTNRQPQIHIPEVSLSVRSDPQIVTDDAEIAAIRESMAL</sequence>
<dbReference type="Gene3D" id="1.10.287.1060">
    <property type="entry name" value="ESAT-6-like"/>
    <property type="match status" value="1"/>
</dbReference>
<evidence type="ECO:0008006" key="3">
    <source>
        <dbReference type="Google" id="ProtNLM"/>
    </source>
</evidence>
<dbReference type="GO" id="GO:0032511">
    <property type="term" value="P:late endosome to vacuole transport via multivesicular body sorting pathway"/>
    <property type="evidence" value="ECO:0000318"/>
    <property type="project" value="GO_Central"/>
</dbReference>
<proteinExistence type="predicted"/>
<keyword evidence="2" id="KW-1185">Reference proteome</keyword>
<evidence type="ECO:0000313" key="2">
    <source>
        <dbReference type="Proteomes" id="UP000036987"/>
    </source>
</evidence>
<accession>A0A0K9PH81</accession>
<dbReference type="GO" id="GO:0006900">
    <property type="term" value="P:vesicle budding from membrane"/>
    <property type="evidence" value="ECO:0000318"/>
    <property type="project" value="GO_Central"/>
</dbReference>
<dbReference type="AlphaFoldDB" id="A0A0K9PH81"/>
<dbReference type="EMBL" id="LFYR01000841">
    <property type="protein sequence ID" value="KMZ68339.1"/>
    <property type="molecule type" value="Genomic_DNA"/>
</dbReference>
<dbReference type="Pfam" id="PF03357">
    <property type="entry name" value="Snf7"/>
    <property type="match status" value="1"/>
</dbReference>